<feature type="binding site" evidence="17">
    <location>
        <position position="95"/>
    </location>
    <ligand>
        <name>S-adenosyl-L-methionine</name>
        <dbReference type="ChEBI" id="CHEBI:59789"/>
    </ligand>
</feature>
<dbReference type="CDD" id="cd01335">
    <property type="entry name" value="Radical_SAM"/>
    <property type="match status" value="1"/>
</dbReference>
<gene>
    <name evidence="19" type="ORF">SAMN04515673_10757</name>
</gene>
<dbReference type="InterPro" id="IPR020050">
    <property type="entry name" value="FO_synthase_su2"/>
</dbReference>
<comment type="cofactor">
    <cofactor evidence="16">
        <name>[4Fe-4S] cluster</name>
        <dbReference type="ChEBI" id="CHEBI:49883"/>
    </cofactor>
    <text evidence="16">Binds 1 [4Fe-4S] cluster. The cluster is coordinated with 3 cysteines and an exchangeable S-adenosyl-L-methionine.</text>
</comment>
<feature type="binding site" evidence="17">
    <location>
        <position position="201"/>
    </location>
    <ligand>
        <name>S-adenosyl-L-methionine</name>
        <dbReference type="ChEBI" id="CHEBI:59789"/>
    </ligand>
</feature>
<dbReference type="STRING" id="871652.SAMN04515673_10757"/>
<dbReference type="GO" id="GO:0044689">
    <property type="term" value="F:7,8-didemethyl-8-hydroxy-5-deazariboflavin synthase activity"/>
    <property type="evidence" value="ECO:0007669"/>
    <property type="project" value="UniProtKB-EC"/>
</dbReference>
<dbReference type="NCBIfam" id="TIGR03551">
    <property type="entry name" value="F420_cofH"/>
    <property type="match status" value="1"/>
</dbReference>
<feature type="binding site" evidence="17">
    <location>
        <position position="320"/>
    </location>
    <ligand>
        <name>(3R)-3-methyl-D-ornithine</name>
        <dbReference type="ChEBI" id="CHEBI:64642"/>
    </ligand>
</feature>
<dbReference type="PANTHER" id="PTHR43076:SF1">
    <property type="entry name" value="LIPOYL SYNTHASE 2"/>
    <property type="match status" value="1"/>
</dbReference>
<dbReference type="InterPro" id="IPR007197">
    <property type="entry name" value="rSAM"/>
</dbReference>
<dbReference type="Gene3D" id="3.20.20.70">
    <property type="entry name" value="Aldolase class I"/>
    <property type="match status" value="1"/>
</dbReference>
<evidence type="ECO:0000256" key="17">
    <source>
        <dbReference type="PIRSR" id="PIRSR004762-2"/>
    </source>
</evidence>
<dbReference type="EC" id="2.5.1.147" evidence="6"/>
<keyword evidence="11" id="KW-0479">Metal-binding</keyword>
<feature type="binding site" evidence="16">
    <location>
        <position position="93"/>
    </location>
    <ligand>
        <name>[4Fe-4S] cluster</name>
        <dbReference type="ChEBI" id="CHEBI:49883"/>
        <note>4Fe-4S-S-AdoMet</note>
    </ligand>
</feature>
<feature type="binding site" evidence="16">
    <location>
        <position position="96"/>
    </location>
    <ligand>
        <name>[4Fe-4S] cluster</name>
        <dbReference type="ChEBI" id="CHEBI:49883"/>
        <note>4Fe-4S-S-AdoMet</note>
    </ligand>
</feature>
<evidence type="ECO:0000256" key="1">
    <source>
        <dbReference type="ARBA" id="ARBA00003692"/>
    </source>
</evidence>
<dbReference type="NCBIfam" id="NF005609">
    <property type="entry name" value="PRK07360.1"/>
    <property type="match status" value="1"/>
</dbReference>
<evidence type="ECO:0000256" key="6">
    <source>
        <dbReference type="ARBA" id="ARBA00012289"/>
    </source>
</evidence>
<dbReference type="SUPFAM" id="SSF102114">
    <property type="entry name" value="Radical SAM enzymes"/>
    <property type="match status" value="1"/>
</dbReference>
<evidence type="ECO:0000313" key="20">
    <source>
        <dbReference type="Proteomes" id="UP000199302"/>
    </source>
</evidence>
<dbReference type="InterPro" id="IPR045567">
    <property type="entry name" value="CofH/MnqC-like_C"/>
</dbReference>
<dbReference type="SFLD" id="SFLDG01064">
    <property type="entry name" value="F420__menaquinone_cofactor_bio"/>
    <property type="match status" value="1"/>
</dbReference>
<dbReference type="AlphaFoldDB" id="A0A1I6E3P1"/>
<reference evidence="19 20" key="1">
    <citation type="submission" date="2016-10" db="EMBL/GenBank/DDBJ databases">
        <authorList>
            <person name="de Groot N.N."/>
        </authorList>
    </citation>
    <scope>NUCLEOTIDE SEQUENCE [LARGE SCALE GENOMIC DNA]</scope>
    <source>
        <strain evidence="20">KMM 9023,NRIC 0796,JCM 17311,KCTC 23692</strain>
    </source>
</reference>
<comment type="similarity">
    <text evidence="4">In the N-terminal section; belongs to the radical SAM superfamily. CofG family.</text>
</comment>
<organism evidence="19 20">
    <name type="scientific">Poseidonocella sedimentorum</name>
    <dbReference type="NCBI Taxonomy" id="871652"/>
    <lineage>
        <taxon>Bacteria</taxon>
        <taxon>Pseudomonadati</taxon>
        <taxon>Pseudomonadota</taxon>
        <taxon>Alphaproteobacteria</taxon>
        <taxon>Rhodobacterales</taxon>
        <taxon>Roseobacteraceae</taxon>
        <taxon>Poseidonocella</taxon>
    </lineage>
</organism>
<evidence type="ECO:0000256" key="15">
    <source>
        <dbReference type="ARBA" id="ARBA00048974"/>
    </source>
</evidence>
<evidence type="ECO:0000256" key="5">
    <source>
        <dbReference type="ARBA" id="ARBA00012126"/>
    </source>
</evidence>
<evidence type="ECO:0000256" key="11">
    <source>
        <dbReference type="ARBA" id="ARBA00022723"/>
    </source>
</evidence>
<dbReference type="EMBL" id="FOYI01000007">
    <property type="protein sequence ID" value="SFR12390.1"/>
    <property type="molecule type" value="Genomic_DNA"/>
</dbReference>
<evidence type="ECO:0000256" key="2">
    <source>
        <dbReference type="ARBA" id="ARBA00004712"/>
    </source>
</evidence>
<dbReference type="InterPro" id="IPR058240">
    <property type="entry name" value="rSAM_sf"/>
</dbReference>
<name>A0A1I6E3P1_9RHOB</name>
<dbReference type="HAMAP" id="MF_01612">
    <property type="entry name" value="FO_synth_sub2"/>
    <property type="match status" value="1"/>
</dbReference>
<evidence type="ECO:0000259" key="18">
    <source>
        <dbReference type="PROSITE" id="PS51918"/>
    </source>
</evidence>
<dbReference type="OrthoDB" id="9802027at2"/>
<keyword evidence="9" id="KW-0808">Transferase</keyword>
<dbReference type="PROSITE" id="PS51918">
    <property type="entry name" value="RADICAL_SAM"/>
    <property type="match status" value="1"/>
</dbReference>
<dbReference type="SFLD" id="SFLDG01388">
    <property type="entry name" value="7_8-didemethyl-8-hydroxy-5-dea"/>
    <property type="match status" value="1"/>
</dbReference>
<keyword evidence="12 16" id="KW-0408">Iron</keyword>
<dbReference type="GO" id="GO:0141093">
    <property type="term" value="F:5-amino-6-(D-ribitylamino)uracil--L-tyrosine 4-hydroxyphenyl transferase activity"/>
    <property type="evidence" value="ECO:0007669"/>
    <property type="project" value="UniProtKB-EC"/>
</dbReference>
<comment type="catalytic activity">
    <reaction evidence="14">
        <text>5-amino-6-(D-ribitylamino)uracil + L-tyrosine + S-adenosyl-L-methionine = 5-amino-5-(4-hydroxybenzyl)-6-(D-ribitylimino)-5,6-dihydrouracil + 2-iminoacetate + 5'-deoxyadenosine + L-methionine + H(+)</text>
        <dbReference type="Rhea" id="RHEA:55200"/>
        <dbReference type="ChEBI" id="CHEBI:15378"/>
        <dbReference type="ChEBI" id="CHEBI:15934"/>
        <dbReference type="ChEBI" id="CHEBI:17319"/>
        <dbReference type="ChEBI" id="CHEBI:57844"/>
        <dbReference type="ChEBI" id="CHEBI:58315"/>
        <dbReference type="ChEBI" id="CHEBI:59789"/>
        <dbReference type="ChEBI" id="CHEBI:77846"/>
        <dbReference type="ChEBI" id="CHEBI:85936"/>
        <dbReference type="EC" id="2.5.1.147"/>
    </reaction>
</comment>
<proteinExistence type="inferred from homology"/>
<evidence type="ECO:0000256" key="7">
    <source>
        <dbReference type="ARBA" id="ARBA00022220"/>
    </source>
</evidence>
<accession>A0A1I6E3P1</accession>
<keyword evidence="13 16" id="KW-0411">Iron-sulfur</keyword>
<evidence type="ECO:0000256" key="12">
    <source>
        <dbReference type="ARBA" id="ARBA00023004"/>
    </source>
</evidence>
<dbReference type="PANTHER" id="PTHR43076">
    <property type="entry name" value="FO SYNTHASE (COFH)"/>
    <property type="match status" value="1"/>
</dbReference>
<dbReference type="GO" id="GO:0046872">
    <property type="term" value="F:metal ion binding"/>
    <property type="evidence" value="ECO:0007669"/>
    <property type="project" value="UniProtKB-KW"/>
</dbReference>
<evidence type="ECO:0000256" key="14">
    <source>
        <dbReference type="ARBA" id="ARBA00048468"/>
    </source>
</evidence>
<comment type="catalytic activity">
    <reaction evidence="15">
        <text>5-amino-5-(4-hydroxybenzyl)-6-(D-ribitylimino)-5,6-dihydrouracil + S-adenosyl-L-methionine = 7,8-didemethyl-8-hydroxy-5-deazariboflavin + 5'-deoxyadenosine + L-methionine + NH4(+) + H(+)</text>
        <dbReference type="Rhea" id="RHEA:55204"/>
        <dbReference type="ChEBI" id="CHEBI:15378"/>
        <dbReference type="ChEBI" id="CHEBI:17319"/>
        <dbReference type="ChEBI" id="CHEBI:28938"/>
        <dbReference type="ChEBI" id="CHEBI:57844"/>
        <dbReference type="ChEBI" id="CHEBI:59789"/>
        <dbReference type="ChEBI" id="CHEBI:59904"/>
        <dbReference type="ChEBI" id="CHEBI:85936"/>
        <dbReference type="EC" id="4.3.1.32"/>
    </reaction>
</comment>
<protein>
    <recommendedName>
        <fullName evidence="7">FO synthase</fullName>
        <ecNumber evidence="6">2.5.1.147</ecNumber>
        <ecNumber evidence="5">4.3.1.32</ecNumber>
    </recommendedName>
</protein>
<dbReference type="SFLD" id="SFLDS00029">
    <property type="entry name" value="Radical_SAM"/>
    <property type="match status" value="1"/>
</dbReference>
<dbReference type="RefSeq" id="WP_092080826.1">
    <property type="nucleotide sequence ID" value="NZ_FOYI01000007.1"/>
</dbReference>
<comment type="similarity">
    <text evidence="3">In the C-terminal section; belongs to the radical SAM superfamily. CofH family.</text>
</comment>
<comment type="function">
    <text evidence="1">Catalyzes the radical-mediated synthesis of 7,8-didemethyl-8-hydroxy-5-deazariboflavin (FO) from 5-amino-6-(D-ribitylamino)uracil and L-tyrosine.</text>
</comment>
<keyword evidence="20" id="KW-1185">Reference proteome</keyword>
<dbReference type="InterPro" id="IPR013785">
    <property type="entry name" value="Aldolase_TIM"/>
</dbReference>
<dbReference type="GO" id="GO:0051539">
    <property type="term" value="F:4 iron, 4 sulfur cluster binding"/>
    <property type="evidence" value="ECO:0007669"/>
    <property type="project" value="UniProtKB-KW"/>
</dbReference>
<dbReference type="SMART" id="SM00729">
    <property type="entry name" value="Elp3"/>
    <property type="match status" value="1"/>
</dbReference>
<evidence type="ECO:0000256" key="16">
    <source>
        <dbReference type="PIRSR" id="PIRSR004762-1"/>
    </source>
</evidence>
<keyword evidence="8 16" id="KW-0004">4Fe-4S</keyword>
<dbReference type="InterPro" id="IPR019940">
    <property type="entry name" value="CofH_family"/>
</dbReference>
<dbReference type="NCBIfam" id="TIGR00423">
    <property type="entry name" value="CofH family radical SAM protein"/>
    <property type="match status" value="1"/>
</dbReference>
<dbReference type="InterPro" id="IPR006638">
    <property type="entry name" value="Elp3/MiaA/NifB-like_rSAM"/>
</dbReference>
<evidence type="ECO:0000256" key="13">
    <source>
        <dbReference type="ARBA" id="ARBA00023014"/>
    </source>
</evidence>
<feature type="binding site" evidence="16">
    <location>
        <position position="89"/>
    </location>
    <ligand>
        <name>[4Fe-4S] cluster</name>
        <dbReference type="ChEBI" id="CHEBI:49883"/>
        <note>4Fe-4S-S-AdoMet</note>
    </ligand>
</feature>
<comment type="pathway">
    <text evidence="2">Cofactor biosynthesis; coenzyme F0 biosynthesis.</text>
</comment>
<dbReference type="SFLD" id="SFLDG01389">
    <property type="entry name" value="menaquinone_synthsis_involved"/>
    <property type="match status" value="1"/>
</dbReference>
<evidence type="ECO:0000256" key="9">
    <source>
        <dbReference type="ARBA" id="ARBA00022679"/>
    </source>
</evidence>
<evidence type="ECO:0000256" key="8">
    <source>
        <dbReference type="ARBA" id="ARBA00022485"/>
    </source>
</evidence>
<evidence type="ECO:0000256" key="10">
    <source>
        <dbReference type="ARBA" id="ARBA00022691"/>
    </source>
</evidence>
<dbReference type="EC" id="4.3.1.32" evidence="5"/>
<keyword evidence="10 16" id="KW-0949">S-adenosyl-L-methionine</keyword>
<dbReference type="InterPro" id="IPR034405">
    <property type="entry name" value="F420"/>
</dbReference>
<evidence type="ECO:0000256" key="4">
    <source>
        <dbReference type="ARBA" id="ARBA00010826"/>
    </source>
</evidence>
<evidence type="ECO:0000256" key="3">
    <source>
        <dbReference type="ARBA" id="ARBA00010051"/>
    </source>
</evidence>
<feature type="binding site" evidence="17">
    <location>
        <position position="165"/>
    </location>
    <ligand>
        <name>(3R)-3-methyl-D-ornithine</name>
        <dbReference type="ChEBI" id="CHEBI:64642"/>
    </ligand>
</feature>
<dbReference type="Pfam" id="PF04055">
    <property type="entry name" value="Radical_SAM"/>
    <property type="match status" value="1"/>
</dbReference>
<feature type="domain" description="Radical SAM core" evidence="18">
    <location>
        <begin position="75"/>
        <end position="313"/>
    </location>
</feature>
<dbReference type="Proteomes" id="UP000199302">
    <property type="component" value="Unassembled WGS sequence"/>
</dbReference>
<dbReference type="PIRSF" id="PIRSF004762">
    <property type="entry name" value="CHP00423"/>
    <property type="match status" value="1"/>
</dbReference>
<dbReference type="UniPathway" id="UPA00072"/>
<dbReference type="FunFam" id="3.20.20.70:FF:000134">
    <property type="entry name" value="7,8-didemethyl-8-hydroxy-5-deazariboflavin synthase"/>
    <property type="match status" value="1"/>
</dbReference>
<evidence type="ECO:0000313" key="19">
    <source>
        <dbReference type="EMBL" id="SFR12390.1"/>
    </source>
</evidence>
<sequence>MQLNATDFDRRRTVALQARLEAATAPVRRILNRALAGREVREDEGVTLFRTRGADAEAVYATADTLRWRANGDRVSFVVNRNINFTNICYMGCRFCGFAKRTDEDGAEWLSVDQVVARAQEAWDRGGTEVCIQGGLHPKLPGSYYRDLILGIKAALPDMHIHAFSPFEIWYGASKSKMSYRDFLQDLKDCGLGSIPGTAAEILDTEVRQQLTKNKLSAERWVEIITTAHEVGIPTTATIMYGHVDGPEHWAAHIALLRDIQKKTGGFTELVPLSFVHTESPLYTEAPDRVRPGPTADEVSLMHAVSRIMLHGHIDNIQVSWTKLGAERAREMLSRGVNDLGGTLMNESISRAAGSKHGQEITPRELCELIRSAGRMPMRRNTVYGVVDVYDDHDPEELAPLVARQAGAPLDFLKMFPAADGDAAP</sequence>
<dbReference type="Pfam" id="PF19288">
    <property type="entry name" value="CofH_C"/>
    <property type="match status" value="1"/>
</dbReference>